<evidence type="ECO:0000259" key="6">
    <source>
        <dbReference type="SMART" id="SM00062"/>
    </source>
</evidence>
<accession>A0AAW7ZD42</accession>
<comment type="subcellular location">
    <subcellularLocation>
        <location evidence="1">Periplasm</location>
    </subcellularLocation>
</comment>
<proteinExistence type="inferred from homology"/>
<dbReference type="PANTHER" id="PTHR30024">
    <property type="entry name" value="ALIPHATIC SULFONATES-BINDING PROTEIN-RELATED"/>
    <property type="match status" value="1"/>
</dbReference>
<evidence type="ECO:0000256" key="5">
    <source>
        <dbReference type="SAM" id="SignalP"/>
    </source>
</evidence>
<reference evidence="7" key="2">
    <citation type="submission" date="2023-03" db="EMBL/GenBank/DDBJ databases">
        <authorList>
            <person name="Zhang Z."/>
        </authorList>
    </citation>
    <scope>NUCLEOTIDE SEQUENCE</scope>
    <source>
        <strain evidence="7">DSA</strain>
    </source>
</reference>
<sequence length="339" mass="36545">MLVGRNKKLLALLMVLTMLASVLAGCGGSKEADESKGSEQAADIPMEKVRITLCTWAGYGPLFLARDKGFFAEEGVEVEISIVEGLAERKAALKGNKVDAMATTLDIESTVQAEGIPMKVVWALDTSYGADGILAKQDIKTLEDLKGRSVALDVGTTSHFFLLSCLQKVGLSDKDITITPMGSSGDAGQAFVAGKIDAAVTWEPWLGRGVKEGNGHLLVDSKDAPGLIVDAVAFRQDFAESHPREVQAVVNALAKAMDYFAANEEDATNVMAKGMNMEPQGFLDGIKLYNLEDNKKLYQGELQNTLSSAAEFYYNMKVIENQIDTKDMADVSYIEKVGK</sequence>
<evidence type="ECO:0000256" key="3">
    <source>
        <dbReference type="ARBA" id="ARBA00022448"/>
    </source>
</evidence>
<dbReference type="AlphaFoldDB" id="A0AAW7ZD42"/>
<evidence type="ECO:0000313" key="7">
    <source>
        <dbReference type="EMBL" id="MDO7787622.1"/>
    </source>
</evidence>
<dbReference type="NCBIfam" id="TIGR01728">
    <property type="entry name" value="SsuA_fam"/>
    <property type="match status" value="1"/>
</dbReference>
<comment type="caution">
    <text evidence="7">The sequence shown here is derived from an EMBL/GenBank/DDBJ whole genome shotgun (WGS) entry which is preliminary data.</text>
</comment>
<keyword evidence="8" id="KW-1185">Reference proteome</keyword>
<dbReference type="GO" id="GO:0042626">
    <property type="term" value="F:ATPase-coupled transmembrane transporter activity"/>
    <property type="evidence" value="ECO:0007669"/>
    <property type="project" value="InterPro"/>
</dbReference>
<feature type="signal peptide" evidence="5">
    <location>
        <begin position="1"/>
        <end position="24"/>
    </location>
</feature>
<keyword evidence="4 5" id="KW-0732">Signal</keyword>
<dbReference type="InterPro" id="IPR015168">
    <property type="entry name" value="SsuA/THI5"/>
</dbReference>
<dbReference type="EMBL" id="JARPTC010000014">
    <property type="protein sequence ID" value="MDO7787622.1"/>
    <property type="molecule type" value="Genomic_DNA"/>
</dbReference>
<dbReference type="PANTHER" id="PTHR30024:SF47">
    <property type="entry name" value="TAURINE-BINDING PERIPLASMIC PROTEIN"/>
    <property type="match status" value="1"/>
</dbReference>
<evidence type="ECO:0000256" key="4">
    <source>
        <dbReference type="ARBA" id="ARBA00022729"/>
    </source>
</evidence>
<feature type="chain" id="PRO_5043712277" evidence="5">
    <location>
        <begin position="25"/>
        <end position="339"/>
    </location>
</feature>
<dbReference type="GO" id="GO:0016020">
    <property type="term" value="C:membrane"/>
    <property type="evidence" value="ECO:0007669"/>
    <property type="project" value="InterPro"/>
</dbReference>
<dbReference type="SMART" id="SM00062">
    <property type="entry name" value="PBPb"/>
    <property type="match status" value="1"/>
</dbReference>
<feature type="domain" description="Solute-binding protein family 3/N-terminal" evidence="6">
    <location>
        <begin position="50"/>
        <end position="263"/>
    </location>
</feature>
<evidence type="ECO:0000313" key="8">
    <source>
        <dbReference type="Proteomes" id="UP001172911"/>
    </source>
</evidence>
<dbReference type="SUPFAM" id="SSF53850">
    <property type="entry name" value="Periplasmic binding protein-like II"/>
    <property type="match status" value="1"/>
</dbReference>
<protein>
    <submittedName>
        <fullName evidence="7">ABC transporter substrate-binding protein</fullName>
    </submittedName>
</protein>
<reference evidence="7" key="1">
    <citation type="journal article" date="2023" name="J. Hazard. Mater.">
        <title>Anaerobic biodegradation of pyrene and benzo[a]pyrene by a new sulfate-reducing Desulforamulus aquiferis strain DSA.</title>
        <authorList>
            <person name="Zhang Z."/>
            <person name="Sun J."/>
            <person name="Gong X."/>
            <person name="Wang C."/>
            <person name="Wang H."/>
        </authorList>
    </citation>
    <scope>NUCLEOTIDE SEQUENCE</scope>
    <source>
        <strain evidence="7">DSA</strain>
    </source>
</reference>
<evidence type="ECO:0000256" key="1">
    <source>
        <dbReference type="ARBA" id="ARBA00004418"/>
    </source>
</evidence>
<dbReference type="Pfam" id="PF09084">
    <property type="entry name" value="NMT1"/>
    <property type="match status" value="1"/>
</dbReference>
<dbReference type="Proteomes" id="UP001172911">
    <property type="component" value="Unassembled WGS sequence"/>
</dbReference>
<dbReference type="InterPro" id="IPR010067">
    <property type="entry name" value="ABC_SsuA_sub-bd"/>
</dbReference>
<dbReference type="Gene3D" id="3.40.190.10">
    <property type="entry name" value="Periplasmic binding protein-like II"/>
    <property type="match status" value="2"/>
</dbReference>
<dbReference type="PROSITE" id="PS51257">
    <property type="entry name" value="PROKAR_LIPOPROTEIN"/>
    <property type="match status" value="1"/>
</dbReference>
<gene>
    <name evidence="7" type="ORF">P6N53_10355</name>
</gene>
<keyword evidence="3" id="KW-0813">Transport</keyword>
<name>A0AAW7ZD42_9FIRM</name>
<evidence type="ECO:0000256" key="2">
    <source>
        <dbReference type="ARBA" id="ARBA00010742"/>
    </source>
</evidence>
<dbReference type="CDD" id="cd13563">
    <property type="entry name" value="PBP2_SsuA_like_6"/>
    <property type="match status" value="1"/>
</dbReference>
<dbReference type="GO" id="GO:0042597">
    <property type="term" value="C:periplasmic space"/>
    <property type="evidence" value="ECO:0007669"/>
    <property type="project" value="UniProtKB-SubCell"/>
</dbReference>
<dbReference type="InterPro" id="IPR001638">
    <property type="entry name" value="Solute-binding_3/MltF_N"/>
</dbReference>
<organism evidence="7 8">
    <name type="scientific">Desulforamulus aquiferis</name>
    <dbReference type="NCBI Taxonomy" id="1397668"/>
    <lineage>
        <taxon>Bacteria</taxon>
        <taxon>Bacillati</taxon>
        <taxon>Bacillota</taxon>
        <taxon>Clostridia</taxon>
        <taxon>Eubacteriales</taxon>
        <taxon>Peptococcaceae</taxon>
        <taxon>Desulforamulus</taxon>
    </lineage>
</organism>
<dbReference type="RefSeq" id="WP_304542799.1">
    <property type="nucleotide sequence ID" value="NZ_JARPTC010000014.1"/>
</dbReference>
<comment type="similarity">
    <text evidence="2">Belongs to the bacterial solute-binding protein SsuA/TauA family.</text>
</comment>